<dbReference type="AlphaFoldDB" id="A0A4R6T0G6"/>
<dbReference type="InterPro" id="IPR016181">
    <property type="entry name" value="Acyl_CoA_acyltransferase"/>
</dbReference>
<dbReference type="Pfam" id="PF13302">
    <property type="entry name" value="Acetyltransf_3"/>
    <property type="match status" value="1"/>
</dbReference>
<dbReference type="InterPro" id="IPR051531">
    <property type="entry name" value="N-acetyltransferase"/>
</dbReference>
<dbReference type="Proteomes" id="UP000295620">
    <property type="component" value="Unassembled WGS sequence"/>
</dbReference>
<comment type="caution">
    <text evidence="2">The sequence shown here is derived from an EMBL/GenBank/DDBJ whole genome shotgun (WGS) entry which is preliminary data.</text>
</comment>
<dbReference type="RefSeq" id="WP_133574937.1">
    <property type="nucleotide sequence ID" value="NZ_SNYC01000003.1"/>
</dbReference>
<reference evidence="2 3" key="1">
    <citation type="submission" date="2019-03" db="EMBL/GenBank/DDBJ databases">
        <title>Genomic Encyclopedia of Archaeal and Bacterial Type Strains, Phase II (KMG-II): from individual species to whole genera.</title>
        <authorList>
            <person name="Goeker M."/>
        </authorList>
    </citation>
    <scope>NUCLEOTIDE SEQUENCE [LARGE SCALE GENOMIC DNA]</scope>
    <source>
        <strain evidence="2 3">DSM 19035</strain>
    </source>
</reference>
<evidence type="ECO:0000313" key="2">
    <source>
        <dbReference type="EMBL" id="TDQ11902.1"/>
    </source>
</evidence>
<dbReference type="SUPFAM" id="SSF55729">
    <property type="entry name" value="Acyl-CoA N-acyltransferases (Nat)"/>
    <property type="match status" value="1"/>
</dbReference>
<proteinExistence type="predicted"/>
<dbReference type="GO" id="GO:0016747">
    <property type="term" value="F:acyltransferase activity, transferring groups other than amino-acyl groups"/>
    <property type="evidence" value="ECO:0007669"/>
    <property type="project" value="InterPro"/>
</dbReference>
<evidence type="ECO:0000313" key="3">
    <source>
        <dbReference type="Proteomes" id="UP000295620"/>
    </source>
</evidence>
<organism evidence="2 3">
    <name type="scientific">Pedobacter metabolipauper</name>
    <dbReference type="NCBI Taxonomy" id="425513"/>
    <lineage>
        <taxon>Bacteria</taxon>
        <taxon>Pseudomonadati</taxon>
        <taxon>Bacteroidota</taxon>
        <taxon>Sphingobacteriia</taxon>
        <taxon>Sphingobacteriales</taxon>
        <taxon>Sphingobacteriaceae</taxon>
        <taxon>Pedobacter</taxon>
    </lineage>
</organism>
<dbReference type="PANTHER" id="PTHR43792:SF16">
    <property type="entry name" value="N-ACETYLTRANSFERASE DOMAIN-CONTAINING PROTEIN"/>
    <property type="match status" value="1"/>
</dbReference>
<dbReference type="PANTHER" id="PTHR43792">
    <property type="entry name" value="GNAT FAMILY, PUTATIVE (AFU_ORTHOLOGUE AFUA_3G00765)-RELATED-RELATED"/>
    <property type="match status" value="1"/>
</dbReference>
<keyword evidence="2" id="KW-0808">Transferase</keyword>
<evidence type="ECO:0000259" key="1">
    <source>
        <dbReference type="PROSITE" id="PS51186"/>
    </source>
</evidence>
<feature type="domain" description="N-acetyltransferase" evidence="1">
    <location>
        <begin position="10"/>
        <end position="173"/>
    </location>
</feature>
<dbReference type="EMBL" id="SNYC01000003">
    <property type="protein sequence ID" value="TDQ11902.1"/>
    <property type="molecule type" value="Genomic_DNA"/>
</dbReference>
<accession>A0A4R6T0G6</accession>
<gene>
    <name evidence="2" type="ORF">ATK78_1032</name>
</gene>
<dbReference type="OrthoDB" id="9788916at2"/>
<dbReference type="InterPro" id="IPR000182">
    <property type="entry name" value="GNAT_dom"/>
</dbReference>
<dbReference type="PROSITE" id="PS51186">
    <property type="entry name" value="GNAT"/>
    <property type="match status" value="1"/>
</dbReference>
<sequence length="183" mass="21111">MKILTESDRIYLREILPTDKHAMFELDSDPEVHTFLGNHPVKTIEEAVHQIEFIRDQYVKNGVGRLAIIEKSTNEFVGWAGLKLMTTPVNNRFGHYDLGYRLIKRYWGKGFATEAAYASLSYGFSTLGITEIYAIADCRNEASKKVLEKSGLKCVEQFDYEGVPHHWFEITKDVFQELKRNKS</sequence>
<protein>
    <submittedName>
        <fullName evidence="2">RimJ/RimL family protein N-acetyltransferase</fullName>
    </submittedName>
</protein>
<keyword evidence="3" id="KW-1185">Reference proteome</keyword>
<dbReference type="Gene3D" id="3.40.630.30">
    <property type="match status" value="1"/>
</dbReference>
<name>A0A4R6T0G6_9SPHI</name>